<evidence type="ECO:0000256" key="2">
    <source>
        <dbReference type="ARBA" id="ARBA00009431"/>
    </source>
</evidence>
<dbReference type="Proteomes" id="UP000317650">
    <property type="component" value="Chromosome 8"/>
</dbReference>
<keyword evidence="7" id="KW-1015">Disulfide bond</keyword>
<feature type="transmembrane region" description="Helical" evidence="12">
    <location>
        <begin position="87"/>
        <end position="108"/>
    </location>
</feature>
<dbReference type="GO" id="GO:0006508">
    <property type="term" value="P:proteolysis"/>
    <property type="evidence" value="ECO:0007669"/>
    <property type="project" value="UniProtKB-KW"/>
</dbReference>
<dbReference type="GO" id="GO:0004185">
    <property type="term" value="F:serine-type carboxypeptidase activity"/>
    <property type="evidence" value="ECO:0007669"/>
    <property type="project" value="UniProtKB-EC"/>
</dbReference>
<evidence type="ECO:0000256" key="12">
    <source>
        <dbReference type="SAM" id="Phobius"/>
    </source>
</evidence>
<dbReference type="InterPro" id="IPR018202">
    <property type="entry name" value="Ser_caboxypep_ser_AS"/>
</dbReference>
<dbReference type="FunFam" id="3.40.50.1820:FF:000013">
    <property type="entry name" value="Carboxypeptidase"/>
    <property type="match status" value="1"/>
</dbReference>
<dbReference type="EMBL" id="PYDT01000002">
    <property type="protein sequence ID" value="THU70097.1"/>
    <property type="molecule type" value="Genomic_DNA"/>
</dbReference>
<evidence type="ECO:0000256" key="10">
    <source>
        <dbReference type="ARBA" id="ARBA00064289"/>
    </source>
</evidence>
<evidence type="ECO:0000313" key="14">
    <source>
        <dbReference type="Proteomes" id="UP000317650"/>
    </source>
</evidence>
<keyword evidence="3" id="KW-0121">Carboxypeptidase</keyword>
<feature type="transmembrane region" description="Helical" evidence="12">
    <location>
        <begin position="46"/>
        <end position="66"/>
    </location>
</feature>
<comment type="caution">
    <text evidence="13">The sequence shown here is derived from an EMBL/GenBank/DDBJ whole genome shotgun (WGS) entry which is preliminary data.</text>
</comment>
<evidence type="ECO:0000256" key="8">
    <source>
        <dbReference type="ARBA" id="ARBA00023180"/>
    </source>
</evidence>
<dbReference type="InterPro" id="IPR019176">
    <property type="entry name" value="Cytochrome_B561-rel"/>
</dbReference>
<dbReference type="GO" id="GO:0016020">
    <property type="term" value="C:membrane"/>
    <property type="evidence" value="ECO:0007669"/>
    <property type="project" value="TreeGrafter"/>
</dbReference>
<accession>A0A4S8K5E4</accession>
<dbReference type="Gene3D" id="3.40.50.11320">
    <property type="match status" value="1"/>
</dbReference>
<dbReference type="InterPro" id="IPR001563">
    <property type="entry name" value="Peptidase_S10"/>
</dbReference>
<sequence>MESARMPPASSEQRSSPKAKFLAYQNPTLSAALTAHSLRPSPSPSALLLLFFASLASATFLISVSSMEDDLIKRIGRIRVSVSTAELLVKLLEAVIGLVFIAFLSALIRALSLCNPTNALGNVSAASPSQKHKEVKNVLTQRQLALLGLKPKATERITDAQPIKKPPRSRPVPSSEPLVPIRRSPFSYTPSHSSRVGPDQLCSSGGKKAALSPMSPPSSHSHVASPSTPWSRHSAGSAKGIQSEAMLEQYLAEVDEKIMESTAIAVTPPPPVRGIAISSPSSVATQSTPSGAARSTPLRPARMSPGSHQGYNTPPKKGEGELPAPMSMEQAVEAFQYLGIYPQIELWRDRLRQWFSAILINPLREKIDTSHIQVMQAAAKVGTSITVSQVGSDSPSTSPPFMLSPVGGAKEWLPTVTVDEDGLLHQLRASLLQARDGSMSQTPFAGMQQSQPSPLLPVIQACVDAITEHQRLNTLMKGELIKGLLPQSSVRADYTVKRVQELAEGSCVKNYDYMGSGGGFDKGDKKWTSELPTDSHLLLYLFCAFLEHPKWMLHVDPTSYSGAQSSKNPLFLGLLPPVERFPEKYVAVQELDRIARLPGQPPVDFAQYSGYVTVDARAGRALFYWLVEAPPAAQPAPLVLWLNGGPGCSSVAYGASEELGPFRIRSDGKTLYLNPYAWNTVANVLFLESPAGVGFSYSNTSSDLYTAGDNRTAADAYKFLVNWFERFPQYKRREFYIAGESYAGHYVPQLSQLVHRKNIGTQDPTVNFKGFLVGNGVTDDYHDYVGTFEYWWTHGLISDATYRILRVHCDHEVSEHPSDACIKALVDADTEMGNIDPYSIYTLPCNDTGSLRRNLRGHYPWMSRAYDPCTERYSMVYYNRPEVQKALHANVTGIPYSWETCSDTVGDNWRDSPKSVLPIYHELIAAGLSIWVFSGDTDSVVPLTATRYSIGALKLKTLKNWFPWYYDGKVGGWSQIYEGLTFVTVTGAGHEVPLHRPRQALILFKHFLKNKPMPS</sequence>
<keyword evidence="14" id="KW-1185">Reference proteome</keyword>
<comment type="subunit">
    <text evidence="10">Carboxypeptidase II is a dimer, where each monomer is composed of two chains linked by a disulfide bond.</text>
</comment>
<evidence type="ECO:0000256" key="9">
    <source>
        <dbReference type="ARBA" id="ARBA00038895"/>
    </source>
</evidence>
<protein>
    <recommendedName>
        <fullName evidence="9">carboxypeptidase D</fullName>
        <ecNumber evidence="9">3.4.16.6</ecNumber>
    </recommendedName>
</protein>
<dbReference type="STRING" id="52838.A0A4S8K5E4"/>
<dbReference type="PANTHER" id="PTHR21780:SF0">
    <property type="entry name" value="TRANSMEMBRANE PROTEIN 209"/>
    <property type="match status" value="1"/>
</dbReference>
<dbReference type="Pfam" id="PF09786">
    <property type="entry name" value="CytochromB561_N"/>
    <property type="match status" value="1"/>
</dbReference>
<dbReference type="InterPro" id="IPR033124">
    <property type="entry name" value="Ser_caboxypep_his_AS"/>
</dbReference>
<dbReference type="PROSITE" id="PS00560">
    <property type="entry name" value="CARBOXYPEPT_SER_HIS"/>
    <property type="match status" value="1"/>
</dbReference>
<dbReference type="PROSITE" id="PS00131">
    <property type="entry name" value="CARBOXYPEPT_SER_SER"/>
    <property type="match status" value="1"/>
</dbReference>
<feature type="region of interest" description="Disordered" evidence="11">
    <location>
        <begin position="278"/>
        <end position="321"/>
    </location>
</feature>
<comment type="similarity">
    <text evidence="2">Belongs to the peptidase S10 family.</text>
</comment>
<dbReference type="PANTHER" id="PTHR21780">
    <property type="entry name" value="TRANSMEMBRANE PROTEIN 209"/>
    <property type="match status" value="1"/>
</dbReference>
<comment type="catalytic activity">
    <reaction evidence="1">
        <text>Preferential release of a C-terminal arginine or lysine residue.</text>
        <dbReference type="EC" id="3.4.16.6"/>
    </reaction>
</comment>
<proteinExistence type="inferred from homology"/>
<organism evidence="13 14">
    <name type="scientific">Musa balbisiana</name>
    <name type="common">Banana</name>
    <dbReference type="NCBI Taxonomy" id="52838"/>
    <lineage>
        <taxon>Eukaryota</taxon>
        <taxon>Viridiplantae</taxon>
        <taxon>Streptophyta</taxon>
        <taxon>Embryophyta</taxon>
        <taxon>Tracheophyta</taxon>
        <taxon>Spermatophyta</taxon>
        <taxon>Magnoliopsida</taxon>
        <taxon>Liliopsida</taxon>
        <taxon>Zingiberales</taxon>
        <taxon>Musaceae</taxon>
        <taxon>Musa</taxon>
    </lineage>
</organism>
<feature type="compositionally biased region" description="Polar residues" evidence="11">
    <location>
        <begin position="278"/>
        <end position="290"/>
    </location>
</feature>
<feature type="compositionally biased region" description="Low complexity" evidence="11">
    <location>
        <begin position="217"/>
        <end position="229"/>
    </location>
</feature>
<dbReference type="AlphaFoldDB" id="A0A4S8K5E4"/>
<evidence type="ECO:0000256" key="3">
    <source>
        <dbReference type="ARBA" id="ARBA00022645"/>
    </source>
</evidence>
<keyword evidence="12" id="KW-1133">Transmembrane helix</keyword>
<dbReference type="FunFam" id="3.40.50.11320:FF:000003">
    <property type="entry name" value="Carboxypeptidase"/>
    <property type="match status" value="1"/>
</dbReference>
<dbReference type="InterPro" id="IPR029058">
    <property type="entry name" value="AB_hydrolase_fold"/>
</dbReference>
<dbReference type="Pfam" id="PF00450">
    <property type="entry name" value="Peptidase_S10"/>
    <property type="match status" value="1"/>
</dbReference>
<dbReference type="Gene3D" id="6.10.250.940">
    <property type="match status" value="1"/>
</dbReference>
<evidence type="ECO:0000256" key="6">
    <source>
        <dbReference type="ARBA" id="ARBA00023145"/>
    </source>
</evidence>
<name>A0A4S8K5E4_MUSBA</name>
<dbReference type="EC" id="3.4.16.6" evidence="9"/>
<dbReference type="PRINTS" id="PR00724">
    <property type="entry name" value="CRBOXYPTASEC"/>
</dbReference>
<gene>
    <name evidence="13" type="ORF">C4D60_Mb08t21470</name>
</gene>
<keyword evidence="12" id="KW-0472">Membrane</keyword>
<keyword evidence="8" id="KW-0325">Glycoprotein</keyword>
<evidence type="ECO:0000256" key="7">
    <source>
        <dbReference type="ARBA" id="ARBA00023157"/>
    </source>
</evidence>
<evidence type="ECO:0000256" key="4">
    <source>
        <dbReference type="ARBA" id="ARBA00022670"/>
    </source>
</evidence>
<keyword evidence="12" id="KW-0812">Transmembrane</keyword>
<keyword evidence="4" id="KW-0645">Protease</keyword>
<dbReference type="SUPFAM" id="SSF53474">
    <property type="entry name" value="alpha/beta-Hydrolases"/>
    <property type="match status" value="1"/>
</dbReference>
<dbReference type="Gene3D" id="3.40.50.1820">
    <property type="entry name" value="alpha/beta hydrolase"/>
    <property type="match status" value="1"/>
</dbReference>
<feature type="region of interest" description="Disordered" evidence="11">
    <location>
        <begin position="156"/>
        <end position="240"/>
    </location>
</feature>
<evidence type="ECO:0000256" key="1">
    <source>
        <dbReference type="ARBA" id="ARBA00001003"/>
    </source>
</evidence>
<evidence type="ECO:0000256" key="5">
    <source>
        <dbReference type="ARBA" id="ARBA00022801"/>
    </source>
</evidence>
<keyword evidence="5" id="KW-0378">Hydrolase</keyword>
<keyword evidence="6" id="KW-0865">Zymogen</keyword>
<evidence type="ECO:0000256" key="11">
    <source>
        <dbReference type="SAM" id="MobiDB-lite"/>
    </source>
</evidence>
<evidence type="ECO:0000313" key="13">
    <source>
        <dbReference type="EMBL" id="THU70097.1"/>
    </source>
</evidence>
<reference evidence="13 14" key="1">
    <citation type="journal article" date="2019" name="Nat. Plants">
        <title>Genome sequencing of Musa balbisiana reveals subgenome evolution and function divergence in polyploid bananas.</title>
        <authorList>
            <person name="Yao X."/>
        </authorList>
    </citation>
    <scope>NUCLEOTIDE SEQUENCE [LARGE SCALE GENOMIC DNA]</scope>
    <source>
        <strain evidence="14">cv. DH-PKW</strain>
        <tissue evidence="13">Leaves</tissue>
    </source>
</reference>
<feature type="compositionally biased region" description="Low complexity" evidence="11">
    <location>
        <begin position="171"/>
        <end position="180"/>
    </location>
</feature>